<protein>
    <recommendedName>
        <fullName evidence="3">Group II intron, maturase-specific domain</fullName>
    </recommendedName>
</protein>
<reference evidence="2" key="1">
    <citation type="submission" date="2016-10" db="EMBL/GenBank/DDBJ databases">
        <authorList>
            <person name="Varghese N."/>
            <person name="Submissions S."/>
        </authorList>
    </citation>
    <scope>NUCLEOTIDE SEQUENCE [LARGE SCALE GENOMIC DNA]</scope>
    <source>
        <strain evidence="2">DSM 19181</strain>
    </source>
</reference>
<proteinExistence type="predicted"/>
<name>A0A1G9F2P2_9LACT</name>
<dbReference type="Proteomes" id="UP000199433">
    <property type="component" value="Unassembled WGS sequence"/>
</dbReference>
<sequence length="86" mass="10696">TKVEQWLHHRIRQLILKRWKNPRTKISRLMRLGLDMDSAKRIGYSRKKYWRLSKTPEVHWVLTTKRLYRWNVVSLRDLAESAYLRY</sequence>
<accession>A0A1G9F2P2</accession>
<dbReference type="EMBL" id="FNFK01000071">
    <property type="protein sequence ID" value="SDK82716.1"/>
    <property type="molecule type" value="Genomic_DNA"/>
</dbReference>
<gene>
    <name evidence="1" type="ORF">SAMN04488098_10711</name>
</gene>
<organism evidence="1 2">
    <name type="scientific">Alkalibacterium thalassium</name>
    <dbReference type="NCBI Taxonomy" id="426701"/>
    <lineage>
        <taxon>Bacteria</taxon>
        <taxon>Bacillati</taxon>
        <taxon>Bacillota</taxon>
        <taxon>Bacilli</taxon>
        <taxon>Lactobacillales</taxon>
        <taxon>Carnobacteriaceae</taxon>
        <taxon>Alkalibacterium</taxon>
    </lineage>
</organism>
<evidence type="ECO:0000313" key="1">
    <source>
        <dbReference type="EMBL" id="SDK82716.1"/>
    </source>
</evidence>
<feature type="non-terminal residue" evidence="1">
    <location>
        <position position="1"/>
    </location>
</feature>
<dbReference type="AlphaFoldDB" id="A0A1G9F2P2"/>
<evidence type="ECO:0008006" key="3">
    <source>
        <dbReference type="Google" id="ProtNLM"/>
    </source>
</evidence>
<evidence type="ECO:0000313" key="2">
    <source>
        <dbReference type="Proteomes" id="UP000199433"/>
    </source>
</evidence>
<keyword evidence="2" id="KW-1185">Reference proteome</keyword>